<dbReference type="GO" id="GO:0006355">
    <property type="term" value="P:regulation of DNA-templated transcription"/>
    <property type="evidence" value="ECO:0007669"/>
    <property type="project" value="InterPro"/>
</dbReference>
<dbReference type="Gene3D" id="3.10.20.90">
    <property type="entry name" value="Phosphatidylinositol 3-kinase Catalytic Subunit, Chain A, domain 1"/>
    <property type="match status" value="1"/>
</dbReference>
<dbReference type="STRING" id="1257118.L8GTK3"/>
<evidence type="ECO:0000313" key="8">
    <source>
        <dbReference type="EMBL" id="ELR16340.1"/>
    </source>
</evidence>
<feature type="region of interest" description="Disordered" evidence="5">
    <location>
        <begin position="1"/>
        <end position="24"/>
    </location>
</feature>
<feature type="domain" description="PAS" evidence="7">
    <location>
        <begin position="375"/>
        <end position="438"/>
    </location>
</feature>
<dbReference type="InterPro" id="IPR013767">
    <property type="entry name" value="PAS_fold"/>
</dbReference>
<dbReference type="PANTHER" id="PTHR31600:SF2">
    <property type="entry name" value="GAMETE ENRICHED GENE 10 PROTEIN-RELATED"/>
    <property type="match status" value="1"/>
</dbReference>
<dbReference type="PROSITE" id="PS50105">
    <property type="entry name" value="SAM_DOMAIN"/>
    <property type="match status" value="1"/>
</dbReference>
<sequence length="608" mass="67221">MKKIKGKDNARDGKEKDVAGDNGSTAELARLQAKDPTTWTVSEVGKWLDFIELGQYKLIFIENSISGAELFELEAEDLASINVRQLGHRKRILKRIAQLKKNSKAAFQARSEDGSSDSSSGDGASSSNDPSSRASSSKTGRGASSTASSASDEQMLKCFYGEDVTVLRVKRDITFTKLNSKLKAEYKKDMEVAYKDSDGDVIPITKSAHLKAAMKEADGRAVRLQLKPRDTVGVDGAINASEILLLDNFVDGCILINRRGVITFFSAAAEKLWGYTRREVLGKPIKILMPEQVGRQHDEYLKNYLASGEPKILGKPRMVIAERKDKSTFPIFLSVSELKVDKGKERVFIGTAKDMSSVKAASQSSVSDGAIDFSILDNILDVGIVINEKGLIHFFNKKAEEFFQWKRTEIIGRNVKMLMPSPFSDEHDRYLSNYMSTGEAKIIGLGRDVIAQKKDGSIAPVHLGVTEQGLEGNKFFTGILRPIVEEKKSDKTILQEEREVIDNLLIPAIIIDEKATIHGFNKTASELLGFSLIEVVGKNVKMLMPNPDKQRHDGYISSYLRTGKAKVLGTGRDVVALHKDGTMLPVRLSVTERRDGEKRIFTGVLQKL</sequence>
<evidence type="ECO:0000256" key="4">
    <source>
        <dbReference type="ARBA" id="ARBA00022840"/>
    </source>
</evidence>
<evidence type="ECO:0000259" key="6">
    <source>
        <dbReference type="PROSITE" id="PS50105"/>
    </source>
</evidence>
<dbReference type="AlphaFoldDB" id="L8GTK3"/>
<evidence type="ECO:0000256" key="2">
    <source>
        <dbReference type="ARBA" id="ARBA00022741"/>
    </source>
</evidence>
<dbReference type="PANTHER" id="PTHR31600">
    <property type="entry name" value="TINY MACROCYSTS PROTEIN B-RELATED"/>
    <property type="match status" value="1"/>
</dbReference>
<proteinExistence type="predicted"/>
<accession>L8GTK3</accession>
<keyword evidence="3" id="KW-0418">Kinase</keyword>
<keyword evidence="9" id="KW-1185">Reference proteome</keyword>
<evidence type="ECO:0000256" key="3">
    <source>
        <dbReference type="ARBA" id="ARBA00022777"/>
    </source>
</evidence>
<protein>
    <submittedName>
        <fullName evidence="8">PAS domain Sbox domain containing protein</fullName>
    </submittedName>
</protein>
<feature type="region of interest" description="Disordered" evidence="5">
    <location>
        <begin position="107"/>
        <end position="148"/>
    </location>
</feature>
<dbReference type="InterPro" id="IPR001660">
    <property type="entry name" value="SAM"/>
</dbReference>
<dbReference type="InterPro" id="IPR035965">
    <property type="entry name" value="PAS-like_dom_sf"/>
</dbReference>
<dbReference type="RefSeq" id="XP_004338353.1">
    <property type="nucleotide sequence ID" value="XM_004338305.1"/>
</dbReference>
<name>L8GTK3_ACACF</name>
<dbReference type="PROSITE" id="PS50112">
    <property type="entry name" value="PAS"/>
    <property type="match status" value="3"/>
</dbReference>
<feature type="compositionally biased region" description="Basic and acidic residues" evidence="5">
    <location>
        <begin position="1"/>
        <end position="19"/>
    </location>
</feature>
<dbReference type="OMA" id="FPIWLSV"/>
<organism evidence="8 9">
    <name type="scientific">Acanthamoeba castellanii (strain ATCC 30010 / Neff)</name>
    <dbReference type="NCBI Taxonomy" id="1257118"/>
    <lineage>
        <taxon>Eukaryota</taxon>
        <taxon>Amoebozoa</taxon>
        <taxon>Discosea</taxon>
        <taxon>Longamoebia</taxon>
        <taxon>Centramoebida</taxon>
        <taxon>Acanthamoebidae</taxon>
        <taxon>Acanthamoeba</taxon>
    </lineage>
</organism>
<dbReference type="FunFam" id="3.30.450.20:FF:000060">
    <property type="entry name" value="Sensor protein FixL"/>
    <property type="match status" value="3"/>
</dbReference>
<feature type="domain" description="PAS" evidence="7">
    <location>
        <begin position="493"/>
        <end position="563"/>
    </location>
</feature>
<dbReference type="Pfam" id="PF00989">
    <property type="entry name" value="PAS"/>
    <property type="match status" value="2"/>
</dbReference>
<dbReference type="InterPro" id="IPR000014">
    <property type="entry name" value="PAS"/>
</dbReference>
<dbReference type="GO" id="GO:0005524">
    <property type="term" value="F:ATP binding"/>
    <property type="evidence" value="ECO:0007669"/>
    <property type="project" value="UniProtKB-KW"/>
</dbReference>
<dbReference type="VEuPathDB" id="AmoebaDB:ACA1_203950"/>
<dbReference type="CDD" id="cd05992">
    <property type="entry name" value="PB1"/>
    <property type="match status" value="1"/>
</dbReference>
<evidence type="ECO:0000256" key="5">
    <source>
        <dbReference type="SAM" id="MobiDB-lite"/>
    </source>
</evidence>
<dbReference type="InterPro" id="IPR052994">
    <property type="entry name" value="Tiny_macrocysts_regulators"/>
</dbReference>
<dbReference type="SMART" id="SM00666">
    <property type="entry name" value="PB1"/>
    <property type="match status" value="1"/>
</dbReference>
<keyword evidence="4" id="KW-0067">ATP-binding</keyword>
<dbReference type="SUPFAM" id="SSF47769">
    <property type="entry name" value="SAM/Pointed domain"/>
    <property type="match status" value="1"/>
</dbReference>
<dbReference type="SMART" id="SM00454">
    <property type="entry name" value="SAM"/>
    <property type="match status" value="1"/>
</dbReference>
<feature type="compositionally biased region" description="Low complexity" evidence="5">
    <location>
        <begin position="116"/>
        <end position="148"/>
    </location>
</feature>
<evidence type="ECO:0000256" key="1">
    <source>
        <dbReference type="ARBA" id="ARBA00022679"/>
    </source>
</evidence>
<dbReference type="Pfam" id="PF00564">
    <property type="entry name" value="PB1"/>
    <property type="match status" value="1"/>
</dbReference>
<dbReference type="OrthoDB" id="60033at2759"/>
<feature type="domain" description="SAM" evidence="6">
    <location>
        <begin position="39"/>
        <end position="102"/>
    </location>
</feature>
<keyword evidence="2" id="KW-0547">Nucleotide-binding</keyword>
<dbReference type="NCBIfam" id="TIGR00229">
    <property type="entry name" value="sensory_box"/>
    <property type="match status" value="3"/>
</dbReference>
<dbReference type="InterPro" id="IPR000270">
    <property type="entry name" value="PB1_dom"/>
</dbReference>
<gene>
    <name evidence="8" type="ORF">ACA1_203950</name>
</gene>
<dbReference type="EMBL" id="KB008001">
    <property type="protein sequence ID" value="ELR16340.1"/>
    <property type="molecule type" value="Genomic_DNA"/>
</dbReference>
<feature type="domain" description="PAS" evidence="7">
    <location>
        <begin position="245"/>
        <end position="308"/>
    </location>
</feature>
<dbReference type="SUPFAM" id="SSF54277">
    <property type="entry name" value="CAD &amp; PB1 domains"/>
    <property type="match status" value="1"/>
</dbReference>
<dbReference type="GO" id="GO:0016301">
    <property type="term" value="F:kinase activity"/>
    <property type="evidence" value="ECO:0007669"/>
    <property type="project" value="UniProtKB-KW"/>
</dbReference>
<keyword evidence="1" id="KW-0808">Transferase</keyword>
<dbReference type="Gene3D" id="1.10.150.50">
    <property type="entry name" value="Transcription Factor, Ets-1"/>
    <property type="match status" value="1"/>
</dbReference>
<dbReference type="CDD" id="cd00130">
    <property type="entry name" value="PAS"/>
    <property type="match status" value="3"/>
</dbReference>
<dbReference type="InterPro" id="IPR013761">
    <property type="entry name" value="SAM/pointed_sf"/>
</dbReference>
<dbReference type="Proteomes" id="UP000011083">
    <property type="component" value="Unassembled WGS sequence"/>
</dbReference>
<evidence type="ECO:0000313" key="9">
    <source>
        <dbReference type="Proteomes" id="UP000011083"/>
    </source>
</evidence>
<dbReference type="KEGG" id="acan:ACA1_203950"/>
<dbReference type="Gene3D" id="3.30.450.20">
    <property type="entry name" value="PAS domain"/>
    <property type="match status" value="3"/>
</dbReference>
<dbReference type="Pfam" id="PF13426">
    <property type="entry name" value="PAS_9"/>
    <property type="match status" value="1"/>
</dbReference>
<evidence type="ECO:0000259" key="7">
    <source>
        <dbReference type="PROSITE" id="PS50112"/>
    </source>
</evidence>
<dbReference type="GeneID" id="14917010"/>
<dbReference type="Pfam" id="PF00536">
    <property type="entry name" value="SAM_1"/>
    <property type="match status" value="1"/>
</dbReference>
<reference evidence="8 9" key="1">
    <citation type="journal article" date="2013" name="Genome Biol.">
        <title>Genome of Acanthamoeba castellanii highlights extensive lateral gene transfer and early evolution of tyrosine kinase signaling.</title>
        <authorList>
            <person name="Clarke M."/>
            <person name="Lohan A.J."/>
            <person name="Liu B."/>
            <person name="Lagkouvardos I."/>
            <person name="Roy S."/>
            <person name="Zafar N."/>
            <person name="Bertelli C."/>
            <person name="Schilde C."/>
            <person name="Kianianmomeni A."/>
            <person name="Burglin T.R."/>
            <person name="Frech C."/>
            <person name="Turcotte B."/>
            <person name="Kopec K.O."/>
            <person name="Synnott J.M."/>
            <person name="Choo C."/>
            <person name="Paponov I."/>
            <person name="Finkler A."/>
            <person name="Soon Heng Tan C."/>
            <person name="Hutchins A.P."/>
            <person name="Weinmeier T."/>
            <person name="Rattei T."/>
            <person name="Chu J.S."/>
            <person name="Gimenez G."/>
            <person name="Irimia M."/>
            <person name="Rigden D.J."/>
            <person name="Fitzpatrick D.A."/>
            <person name="Lorenzo-Morales J."/>
            <person name="Bateman A."/>
            <person name="Chiu C.H."/>
            <person name="Tang P."/>
            <person name="Hegemann P."/>
            <person name="Fromm H."/>
            <person name="Raoult D."/>
            <person name="Greub G."/>
            <person name="Miranda-Saavedra D."/>
            <person name="Chen N."/>
            <person name="Nash P."/>
            <person name="Ginger M.L."/>
            <person name="Horn M."/>
            <person name="Schaap P."/>
            <person name="Caler L."/>
            <person name="Loftus B."/>
        </authorList>
    </citation>
    <scope>NUCLEOTIDE SEQUENCE [LARGE SCALE GENOMIC DNA]</scope>
    <source>
        <strain evidence="8 9">Neff</strain>
    </source>
</reference>
<dbReference type="SMART" id="SM00091">
    <property type="entry name" value="PAS"/>
    <property type="match status" value="3"/>
</dbReference>
<dbReference type="SUPFAM" id="SSF55785">
    <property type="entry name" value="PYP-like sensor domain (PAS domain)"/>
    <property type="match status" value="3"/>
</dbReference>